<feature type="region of interest" description="Disordered" evidence="1">
    <location>
        <begin position="202"/>
        <end position="221"/>
    </location>
</feature>
<dbReference type="InterPro" id="IPR037238">
    <property type="entry name" value="YbiA-like_sf"/>
</dbReference>
<proteinExistence type="predicted"/>
<evidence type="ECO:0000256" key="1">
    <source>
        <dbReference type="SAM" id="MobiDB-lite"/>
    </source>
</evidence>
<dbReference type="AlphaFoldDB" id="A0A6A5C8Y7"/>
<organism evidence="3 4">
    <name type="scientific">Naegleria fowleri</name>
    <name type="common">Brain eating amoeba</name>
    <dbReference type="NCBI Taxonomy" id="5763"/>
    <lineage>
        <taxon>Eukaryota</taxon>
        <taxon>Discoba</taxon>
        <taxon>Heterolobosea</taxon>
        <taxon>Tetramitia</taxon>
        <taxon>Eutetramitia</taxon>
        <taxon>Vahlkampfiidae</taxon>
        <taxon>Naegleria</taxon>
    </lineage>
</organism>
<gene>
    <name evidence="3" type="ORF">FDP41_012071</name>
</gene>
<feature type="compositionally biased region" description="Low complexity" evidence="1">
    <location>
        <begin position="1"/>
        <end position="22"/>
    </location>
</feature>
<comment type="caution">
    <text evidence="3">The sequence shown here is derived from an EMBL/GenBank/DDBJ whole genome shotgun (WGS) entry which is preliminary data.</text>
</comment>
<keyword evidence="4" id="KW-1185">Reference proteome</keyword>
<evidence type="ECO:0000313" key="3">
    <source>
        <dbReference type="EMBL" id="KAF0982210.1"/>
    </source>
</evidence>
<feature type="region of interest" description="Disordered" evidence="1">
    <location>
        <begin position="233"/>
        <end position="300"/>
    </location>
</feature>
<dbReference type="VEuPathDB" id="AmoebaDB:FDP41_012071"/>
<reference evidence="3 4" key="1">
    <citation type="journal article" date="2019" name="Sci. Rep.">
        <title>Nanopore sequencing improves the draft genome of the human pathogenic amoeba Naegleria fowleri.</title>
        <authorList>
            <person name="Liechti N."/>
            <person name="Schurch N."/>
            <person name="Bruggmann R."/>
            <person name="Wittwer M."/>
        </authorList>
    </citation>
    <scope>NUCLEOTIDE SEQUENCE [LARGE SCALE GENOMIC DNA]</scope>
    <source>
        <strain evidence="3 4">ATCC 30894</strain>
    </source>
</reference>
<accession>A0A6A5C8Y7</accession>
<dbReference type="EMBL" id="VFQX01000012">
    <property type="protein sequence ID" value="KAF0982210.1"/>
    <property type="molecule type" value="Genomic_DNA"/>
</dbReference>
<dbReference type="CDD" id="cd15457">
    <property type="entry name" value="NADAR"/>
    <property type="match status" value="1"/>
</dbReference>
<sequence length="300" mass="33862">MPSSATTSTISSANNSSSISSSEQQPSVLFYYSKSSDKPPGKGSNETLGHNKQDYFSELAAIKNWRRVLSNFHIGPFIYDGKTYRTAEHCFQAHKIALVSKTLAHTFCMESKSKLSRGDGEDARKQRKAAILDENQLKQWNRMKHEIMQEILYCKFSQNEDAKKVLLATRDAELWHGTRGVPKSRQFDLEKVRERILKENLALSSSTSSSSDLAQQSNSVESVLPCDNEIEQNEASSTVQTSDDDTSEEKKSGSTWRRSQTQHNESTSKKKRKNEDAFDRSSSSSRTSTIEPSTKTRKRK</sequence>
<dbReference type="VEuPathDB" id="AmoebaDB:NfTy_023710"/>
<dbReference type="RefSeq" id="XP_044566923.1">
    <property type="nucleotide sequence ID" value="XM_044702551.1"/>
</dbReference>
<feature type="region of interest" description="Disordered" evidence="1">
    <location>
        <begin position="1"/>
        <end position="25"/>
    </location>
</feature>
<dbReference type="VEuPathDB" id="AmoebaDB:NF0080540"/>
<dbReference type="GeneID" id="68119286"/>
<feature type="domain" description="NADAR" evidence="2">
    <location>
        <begin position="67"/>
        <end position="175"/>
    </location>
</feature>
<feature type="compositionally biased region" description="Polar residues" evidence="1">
    <location>
        <begin position="253"/>
        <end position="265"/>
    </location>
</feature>
<evidence type="ECO:0000313" key="4">
    <source>
        <dbReference type="Proteomes" id="UP000444721"/>
    </source>
</evidence>
<dbReference type="Pfam" id="PF08719">
    <property type="entry name" value="NADAR"/>
    <property type="match status" value="1"/>
</dbReference>
<dbReference type="Gene3D" id="1.10.357.40">
    <property type="entry name" value="YbiA-like"/>
    <property type="match status" value="1"/>
</dbReference>
<feature type="compositionally biased region" description="Low complexity" evidence="1">
    <location>
        <begin position="280"/>
        <end position="289"/>
    </location>
</feature>
<dbReference type="SUPFAM" id="SSF143990">
    <property type="entry name" value="YbiA-like"/>
    <property type="match status" value="1"/>
</dbReference>
<evidence type="ECO:0000259" key="2">
    <source>
        <dbReference type="Pfam" id="PF08719"/>
    </source>
</evidence>
<name>A0A6A5C8Y7_NAEFO</name>
<feature type="compositionally biased region" description="Low complexity" evidence="1">
    <location>
        <begin position="202"/>
        <end position="219"/>
    </location>
</feature>
<dbReference type="InterPro" id="IPR012816">
    <property type="entry name" value="NADAR"/>
</dbReference>
<dbReference type="OrthoDB" id="206452at2759"/>
<dbReference type="Proteomes" id="UP000444721">
    <property type="component" value="Unassembled WGS sequence"/>
</dbReference>
<protein>
    <recommendedName>
        <fullName evidence="2">NADAR domain-containing protein</fullName>
    </recommendedName>
</protein>